<evidence type="ECO:0000313" key="2">
    <source>
        <dbReference type="Proteomes" id="UP000015105"/>
    </source>
</evidence>
<sequence length="74" mass="8556">RKACPYHSGLTVANSTCPNLSSATANLSIWTMLLHPWPRIMVQRQVIVMILQTKKNRVILRSCRVWLQEIYYVG</sequence>
<dbReference type="Proteomes" id="UP000015105">
    <property type="component" value="Chromosome 5D"/>
</dbReference>
<reference evidence="2" key="1">
    <citation type="journal article" date="2014" name="Science">
        <title>Ancient hybridizations among the ancestral genomes of bread wheat.</title>
        <authorList>
            <consortium name="International Wheat Genome Sequencing Consortium,"/>
            <person name="Marcussen T."/>
            <person name="Sandve S.R."/>
            <person name="Heier L."/>
            <person name="Spannagl M."/>
            <person name="Pfeifer M."/>
            <person name="Jakobsen K.S."/>
            <person name="Wulff B.B."/>
            <person name="Steuernagel B."/>
            <person name="Mayer K.F."/>
            <person name="Olsen O.A."/>
        </authorList>
    </citation>
    <scope>NUCLEOTIDE SEQUENCE [LARGE SCALE GENOMIC DNA]</scope>
    <source>
        <strain evidence="2">cv. AL8/78</strain>
    </source>
</reference>
<accession>A0A453LBA8</accession>
<organism evidence="1 2">
    <name type="scientific">Aegilops tauschii subsp. strangulata</name>
    <name type="common">Goatgrass</name>
    <dbReference type="NCBI Taxonomy" id="200361"/>
    <lineage>
        <taxon>Eukaryota</taxon>
        <taxon>Viridiplantae</taxon>
        <taxon>Streptophyta</taxon>
        <taxon>Embryophyta</taxon>
        <taxon>Tracheophyta</taxon>
        <taxon>Spermatophyta</taxon>
        <taxon>Magnoliopsida</taxon>
        <taxon>Liliopsida</taxon>
        <taxon>Poales</taxon>
        <taxon>Poaceae</taxon>
        <taxon>BOP clade</taxon>
        <taxon>Pooideae</taxon>
        <taxon>Triticodae</taxon>
        <taxon>Triticeae</taxon>
        <taxon>Triticinae</taxon>
        <taxon>Aegilops</taxon>
    </lineage>
</organism>
<evidence type="ECO:0000313" key="1">
    <source>
        <dbReference type="EnsemblPlants" id="AET5Gv20694800.18"/>
    </source>
</evidence>
<keyword evidence="2" id="KW-1185">Reference proteome</keyword>
<reference evidence="1" key="3">
    <citation type="journal article" date="2017" name="Nature">
        <title>Genome sequence of the progenitor of the wheat D genome Aegilops tauschii.</title>
        <authorList>
            <person name="Luo M.C."/>
            <person name="Gu Y.Q."/>
            <person name="Puiu D."/>
            <person name="Wang H."/>
            <person name="Twardziok S.O."/>
            <person name="Deal K.R."/>
            <person name="Huo N."/>
            <person name="Zhu T."/>
            <person name="Wang L."/>
            <person name="Wang Y."/>
            <person name="McGuire P.E."/>
            <person name="Liu S."/>
            <person name="Long H."/>
            <person name="Ramasamy R.K."/>
            <person name="Rodriguez J.C."/>
            <person name="Van S.L."/>
            <person name="Yuan L."/>
            <person name="Wang Z."/>
            <person name="Xia Z."/>
            <person name="Xiao L."/>
            <person name="Anderson O.D."/>
            <person name="Ouyang S."/>
            <person name="Liang Y."/>
            <person name="Zimin A.V."/>
            <person name="Pertea G."/>
            <person name="Qi P."/>
            <person name="Bennetzen J.L."/>
            <person name="Dai X."/>
            <person name="Dawson M.W."/>
            <person name="Muller H.G."/>
            <person name="Kugler K."/>
            <person name="Rivarola-Duarte L."/>
            <person name="Spannagl M."/>
            <person name="Mayer K.F.X."/>
            <person name="Lu F.H."/>
            <person name="Bevan M.W."/>
            <person name="Leroy P."/>
            <person name="Li P."/>
            <person name="You F.M."/>
            <person name="Sun Q."/>
            <person name="Liu Z."/>
            <person name="Lyons E."/>
            <person name="Wicker T."/>
            <person name="Salzberg S.L."/>
            <person name="Devos K.M."/>
            <person name="Dvorak J."/>
        </authorList>
    </citation>
    <scope>NUCLEOTIDE SEQUENCE [LARGE SCALE GENOMIC DNA]</scope>
    <source>
        <strain evidence="1">cv. AL8/78</strain>
    </source>
</reference>
<name>A0A453LBA8_AEGTS</name>
<dbReference type="EnsemblPlants" id="AET5Gv20694800.18">
    <property type="protein sequence ID" value="AET5Gv20694800.18"/>
    <property type="gene ID" value="AET5Gv20694800"/>
</dbReference>
<dbReference type="AlphaFoldDB" id="A0A453LBA8"/>
<reference evidence="1" key="4">
    <citation type="submission" date="2019-03" db="UniProtKB">
        <authorList>
            <consortium name="EnsemblPlants"/>
        </authorList>
    </citation>
    <scope>IDENTIFICATION</scope>
</reference>
<reference evidence="1" key="5">
    <citation type="journal article" date="2021" name="G3 (Bethesda)">
        <title>Aegilops tauschii genome assembly Aet v5.0 features greater sequence contiguity and improved annotation.</title>
        <authorList>
            <person name="Wang L."/>
            <person name="Zhu T."/>
            <person name="Rodriguez J.C."/>
            <person name="Deal K.R."/>
            <person name="Dubcovsky J."/>
            <person name="McGuire P.E."/>
            <person name="Lux T."/>
            <person name="Spannagl M."/>
            <person name="Mayer K.F.X."/>
            <person name="Baldrich P."/>
            <person name="Meyers B.C."/>
            <person name="Huo N."/>
            <person name="Gu Y.Q."/>
            <person name="Zhou H."/>
            <person name="Devos K.M."/>
            <person name="Bennetzen J.L."/>
            <person name="Unver T."/>
            <person name="Budak H."/>
            <person name="Gulick P.J."/>
            <person name="Galiba G."/>
            <person name="Kalapos B."/>
            <person name="Nelson D.R."/>
            <person name="Li P."/>
            <person name="You F.M."/>
            <person name="Luo M.C."/>
            <person name="Dvorak J."/>
        </authorList>
    </citation>
    <scope>NUCLEOTIDE SEQUENCE [LARGE SCALE GENOMIC DNA]</scope>
    <source>
        <strain evidence="1">cv. AL8/78</strain>
    </source>
</reference>
<dbReference type="Gramene" id="AET5Gv20694800.18">
    <property type="protein sequence ID" value="AET5Gv20694800.18"/>
    <property type="gene ID" value="AET5Gv20694800"/>
</dbReference>
<proteinExistence type="predicted"/>
<protein>
    <submittedName>
        <fullName evidence="1">Uncharacterized protein</fullName>
    </submittedName>
</protein>
<reference evidence="2" key="2">
    <citation type="journal article" date="2017" name="Nat. Plants">
        <title>The Aegilops tauschii genome reveals multiple impacts of transposons.</title>
        <authorList>
            <person name="Zhao G."/>
            <person name="Zou C."/>
            <person name="Li K."/>
            <person name="Wang K."/>
            <person name="Li T."/>
            <person name="Gao L."/>
            <person name="Zhang X."/>
            <person name="Wang H."/>
            <person name="Yang Z."/>
            <person name="Liu X."/>
            <person name="Jiang W."/>
            <person name="Mao L."/>
            <person name="Kong X."/>
            <person name="Jiao Y."/>
            <person name="Jia J."/>
        </authorList>
    </citation>
    <scope>NUCLEOTIDE SEQUENCE [LARGE SCALE GENOMIC DNA]</scope>
    <source>
        <strain evidence="2">cv. AL8/78</strain>
    </source>
</reference>